<keyword evidence="1" id="KW-1133">Transmembrane helix</keyword>
<sequence>MDCIYFFTGLNLYISGLTLEGGMVMNMQGKMTIILVVVGTALALFWLGYHLLV</sequence>
<protein>
    <submittedName>
        <fullName evidence="2">Uncharacterized protein</fullName>
    </submittedName>
</protein>
<keyword evidence="1" id="KW-0472">Membrane</keyword>
<feature type="transmembrane region" description="Helical" evidence="1">
    <location>
        <begin position="33"/>
        <end position="52"/>
    </location>
</feature>
<keyword evidence="1" id="KW-0812">Transmembrane</keyword>
<evidence type="ECO:0000256" key="1">
    <source>
        <dbReference type="SAM" id="Phobius"/>
    </source>
</evidence>
<proteinExistence type="predicted"/>
<keyword evidence="3" id="KW-1185">Reference proteome</keyword>
<comment type="caution">
    <text evidence="2">The sequence shown here is derived from an EMBL/GenBank/DDBJ whole genome shotgun (WGS) entry which is preliminary data.</text>
</comment>
<gene>
    <name evidence="2" type="ORF">GCM10008935_07620</name>
</gene>
<organism evidence="2 3">
    <name type="scientific">Alkalibacillus silvisoli</name>
    <dbReference type="NCBI Taxonomy" id="392823"/>
    <lineage>
        <taxon>Bacteria</taxon>
        <taxon>Bacillati</taxon>
        <taxon>Bacillota</taxon>
        <taxon>Bacilli</taxon>
        <taxon>Bacillales</taxon>
        <taxon>Bacillaceae</taxon>
        <taxon>Alkalibacillus</taxon>
    </lineage>
</organism>
<evidence type="ECO:0000313" key="2">
    <source>
        <dbReference type="EMBL" id="GAA0455218.1"/>
    </source>
</evidence>
<name>A0ABN0ZQ34_9BACI</name>
<dbReference type="EMBL" id="BAAACZ010000007">
    <property type="protein sequence ID" value="GAA0455218.1"/>
    <property type="molecule type" value="Genomic_DNA"/>
</dbReference>
<reference evidence="2 3" key="1">
    <citation type="journal article" date="2019" name="Int. J. Syst. Evol. Microbiol.">
        <title>The Global Catalogue of Microorganisms (GCM) 10K type strain sequencing project: providing services to taxonomists for standard genome sequencing and annotation.</title>
        <authorList>
            <consortium name="The Broad Institute Genomics Platform"/>
            <consortium name="The Broad Institute Genome Sequencing Center for Infectious Disease"/>
            <person name="Wu L."/>
            <person name="Ma J."/>
        </authorList>
    </citation>
    <scope>NUCLEOTIDE SEQUENCE [LARGE SCALE GENOMIC DNA]</scope>
    <source>
        <strain evidence="2 3">JCM 14193</strain>
    </source>
</reference>
<evidence type="ECO:0000313" key="3">
    <source>
        <dbReference type="Proteomes" id="UP001500740"/>
    </source>
</evidence>
<accession>A0ABN0ZQ34</accession>
<dbReference type="Proteomes" id="UP001500740">
    <property type="component" value="Unassembled WGS sequence"/>
</dbReference>